<protein>
    <submittedName>
        <fullName evidence="1">Uncharacterized protein</fullName>
    </submittedName>
</protein>
<dbReference type="Gene3D" id="2.160.10.10">
    <property type="entry name" value="Hexapeptide repeat proteins"/>
    <property type="match status" value="1"/>
</dbReference>
<organism evidence="1 2">
    <name type="scientific">Treponema pedis</name>
    <dbReference type="NCBI Taxonomy" id="409322"/>
    <lineage>
        <taxon>Bacteria</taxon>
        <taxon>Pseudomonadati</taxon>
        <taxon>Spirochaetota</taxon>
        <taxon>Spirochaetia</taxon>
        <taxon>Spirochaetales</taxon>
        <taxon>Treponemataceae</taxon>
        <taxon>Treponema</taxon>
    </lineage>
</organism>
<sequence>MNTDFFDALNRIRAEKGFLSLDELIKLQENGNIIFDPFSTLISSDIEIGAENIFYPASVFIAVNGGKIKIGNANTFAGGGLFVADKGNLSIGSNNYFGDGPIVIKANFPDSNITIKNYCRVVIGAQVFGKTYIGTGCQIIGRITVQDCFLEDGNSYASADPDLRGAVLKGFGTAKGLKLNTGYVINGQGNFTAENIKKQSYFHNK</sequence>
<evidence type="ECO:0000313" key="1">
    <source>
        <dbReference type="EMBL" id="QOW61989.1"/>
    </source>
</evidence>
<name>A0A7S6WS32_9SPIR</name>
<reference evidence="1 2" key="1">
    <citation type="submission" date="2020-09" db="EMBL/GenBank/DDBJ databases">
        <title>Characterization of Treponema spp. from bovine digital dermatitis in Korea.</title>
        <authorList>
            <person name="Espiritu H.M."/>
            <person name="Cho Y.I."/>
            <person name="Mamuad L."/>
        </authorList>
    </citation>
    <scope>NUCLEOTIDE SEQUENCE [LARGE SCALE GENOMIC DNA]</scope>
    <source>
        <strain evidence="1 2">KS1</strain>
    </source>
</reference>
<proteinExistence type="predicted"/>
<dbReference type="AlphaFoldDB" id="A0A7S6WS32"/>
<dbReference type="SUPFAM" id="SSF51161">
    <property type="entry name" value="Trimeric LpxA-like enzymes"/>
    <property type="match status" value="1"/>
</dbReference>
<dbReference type="InterPro" id="IPR011004">
    <property type="entry name" value="Trimer_LpxA-like_sf"/>
</dbReference>
<dbReference type="EMBL" id="CP061839">
    <property type="protein sequence ID" value="QOW61989.1"/>
    <property type="molecule type" value="Genomic_DNA"/>
</dbReference>
<dbReference type="Proteomes" id="UP000593915">
    <property type="component" value="Chromosome"/>
</dbReference>
<accession>A0A7S6WS32</accession>
<dbReference type="GeneID" id="301090248"/>
<gene>
    <name evidence="1" type="ORF">IFE08_06565</name>
</gene>
<dbReference type="RefSeq" id="WP_020965521.1">
    <property type="nucleotide sequence ID" value="NZ_CP045670.1"/>
</dbReference>
<evidence type="ECO:0000313" key="2">
    <source>
        <dbReference type="Proteomes" id="UP000593915"/>
    </source>
</evidence>